<reference evidence="3" key="1">
    <citation type="submission" date="2020-01" db="EMBL/GenBank/DDBJ databases">
        <authorList>
            <consortium name="DOE Joint Genome Institute"/>
            <person name="Haridas S."/>
            <person name="Albert R."/>
            <person name="Binder M."/>
            <person name="Bloem J."/>
            <person name="Labutti K."/>
            <person name="Salamov A."/>
            <person name="Andreopoulos B."/>
            <person name="Baker S.E."/>
            <person name="Barry K."/>
            <person name="Bills G."/>
            <person name="Bluhm B.H."/>
            <person name="Cannon C."/>
            <person name="Castanera R."/>
            <person name="Culley D.E."/>
            <person name="Daum C."/>
            <person name="Ezra D."/>
            <person name="Gonzalez J.B."/>
            <person name="Henrissat B."/>
            <person name="Kuo A."/>
            <person name="Liang C."/>
            <person name="Lipzen A."/>
            <person name="Lutzoni F."/>
            <person name="Magnuson J."/>
            <person name="Mondo S."/>
            <person name="Nolan M."/>
            <person name="Ohm R."/>
            <person name="Pangilinan J."/>
            <person name="Park H.-J."/>
            <person name="Ramirez L."/>
            <person name="Alfaro M."/>
            <person name="Sun H."/>
            <person name="Tritt A."/>
            <person name="Yoshinaga Y."/>
            <person name="Zwiers L.-H."/>
            <person name="Turgeon B.G."/>
            <person name="Goodwin S.B."/>
            <person name="Spatafora J.W."/>
            <person name="Crous P.W."/>
            <person name="Grigoriev I.V."/>
        </authorList>
    </citation>
    <scope>NUCLEOTIDE SEQUENCE</scope>
    <source>
        <strain evidence="3">CBS 342.82</strain>
    </source>
</reference>
<dbReference type="GeneID" id="54363702"/>
<feature type="compositionally biased region" description="Basic and acidic residues" evidence="1">
    <location>
        <begin position="135"/>
        <end position="148"/>
    </location>
</feature>
<feature type="region of interest" description="Disordered" evidence="1">
    <location>
        <begin position="757"/>
        <end position="922"/>
    </location>
</feature>
<protein>
    <submittedName>
        <fullName evidence="3">Uncharacterized protein</fullName>
    </submittedName>
</protein>
<feature type="compositionally biased region" description="Low complexity" evidence="1">
    <location>
        <begin position="852"/>
        <end position="866"/>
    </location>
</feature>
<feature type="compositionally biased region" description="Low complexity" evidence="1">
    <location>
        <begin position="821"/>
        <end position="832"/>
    </location>
</feature>
<name>A0A6J3LSE9_9PEZI</name>
<proteinExistence type="predicted"/>
<reference evidence="3" key="2">
    <citation type="submission" date="2020-04" db="EMBL/GenBank/DDBJ databases">
        <authorList>
            <consortium name="NCBI Genome Project"/>
        </authorList>
    </citation>
    <scope>NUCLEOTIDE SEQUENCE</scope>
    <source>
        <strain evidence="3">CBS 342.82</strain>
    </source>
</reference>
<feature type="compositionally biased region" description="Basic and acidic residues" evidence="1">
    <location>
        <begin position="381"/>
        <end position="394"/>
    </location>
</feature>
<organism evidence="3">
    <name type="scientific">Dissoconium aciculare CBS 342.82</name>
    <dbReference type="NCBI Taxonomy" id="1314786"/>
    <lineage>
        <taxon>Eukaryota</taxon>
        <taxon>Fungi</taxon>
        <taxon>Dikarya</taxon>
        <taxon>Ascomycota</taxon>
        <taxon>Pezizomycotina</taxon>
        <taxon>Dothideomycetes</taxon>
        <taxon>Dothideomycetidae</taxon>
        <taxon>Mycosphaerellales</taxon>
        <taxon>Dissoconiaceae</taxon>
        <taxon>Dissoconium</taxon>
    </lineage>
</organism>
<evidence type="ECO:0000256" key="1">
    <source>
        <dbReference type="SAM" id="MobiDB-lite"/>
    </source>
</evidence>
<evidence type="ECO:0000313" key="3">
    <source>
        <dbReference type="RefSeq" id="XP_033455761.1"/>
    </source>
</evidence>
<dbReference type="OrthoDB" id="5428038at2759"/>
<feature type="compositionally biased region" description="Basic residues" evidence="1">
    <location>
        <begin position="912"/>
        <end position="922"/>
    </location>
</feature>
<gene>
    <name evidence="3" type="ORF">K489DRAFT_384632</name>
</gene>
<evidence type="ECO:0000313" key="2">
    <source>
        <dbReference type="Proteomes" id="UP000504637"/>
    </source>
</evidence>
<feature type="region of interest" description="Disordered" evidence="1">
    <location>
        <begin position="367"/>
        <end position="394"/>
    </location>
</feature>
<keyword evidence="2" id="KW-1185">Reference proteome</keyword>
<accession>A0A6J3LSE9</accession>
<dbReference type="AlphaFoldDB" id="A0A6J3LSE9"/>
<feature type="region of interest" description="Disordered" evidence="1">
    <location>
        <begin position="135"/>
        <end position="159"/>
    </location>
</feature>
<sequence length="922" mass="104504">MQWRLAQAQAALRNNITFNGSRLYHNARQPPRQRQPEKLTTADWFDIDSEHEDLRDIDEERNVVKTTRAGSQNAESSQSLATEKALSKRVQTALQAHYESNVKSKKTFAPSESDIGLSRAGLNVLLAEWAAKFDPRENEPERKKESKTAKKGKKRNKNEEEIIKTETTEKSDLLITKESIQPLLNFLGWFSNLPEALNFRRTARWMSVRHPTAEAVQALLDLVLRKRPLSDETFKEITDILVDLLQCKHHDSITAPIRSYLDALPQNEHFCIILGRVIRNLYTRAPETLMSSVPPNIHLWLTILKSLQKPLNARTWHGQYISLVQRTDDLAMLHSYLAGLSNSQLAWTLLHGWVPRLIGAFEPPRRKAKLAENGGQSPAESAHDPTGRHSQHSDQHLNLMSQARTDLSDMRALASTNPGKYDLLVELLGLLHKWGLSKDIVRKRTREVLNLLCRLRTSSELKAFYDRVRDHPELGATPALRMQLIRHYISMDESYYAYHVVSHAPRLEFNRECYKLPLLMMEKEEISSVNVVGMLSKGRRQNKLKPSAPAGEWNYRTKSQGPQTVAEYVHMVHLVALAQAESPQLSDRQAFRRVWECYRFLVDSGIQPKSTIVRALITSGLIRTHRRTGRGLVLTKAKYIIDIIRQTEGDEEATLFVEKLQERLAENAVSEKTLREQLAREARQRAMSPVPPSTALLARKRQASAALRAKLRVEVRSEDGSLKRIDLPKSLVKLPDGSYLHETWTRQDVDHVAAHLTEHRQRPKPFTQRMRSKTISVRRIPTTKDISGAEKYALSNTQPTGEPLGESQIPSSSDKPPGVRTTSSTDSDSIMDSQDDNAAQTNPGPLRSRETSSLLDSSWRETSSSSTRERSELTTKPVLPGPVRRVCQDGARRPSGRRGRVVGVSQAGAPSGRRHRIRKIGR</sequence>
<dbReference type="Proteomes" id="UP000504637">
    <property type="component" value="Unplaced"/>
</dbReference>
<reference evidence="3" key="3">
    <citation type="submission" date="2025-08" db="UniProtKB">
        <authorList>
            <consortium name="RefSeq"/>
        </authorList>
    </citation>
    <scope>IDENTIFICATION</scope>
    <source>
        <strain evidence="3">CBS 342.82</strain>
    </source>
</reference>
<dbReference type="RefSeq" id="XP_033455761.1">
    <property type="nucleotide sequence ID" value="XM_033605902.1"/>
</dbReference>